<evidence type="ECO:0000313" key="9">
    <source>
        <dbReference type="Proteomes" id="UP001596174"/>
    </source>
</evidence>
<evidence type="ECO:0000256" key="5">
    <source>
        <dbReference type="ARBA" id="ARBA00023136"/>
    </source>
</evidence>
<proteinExistence type="predicted"/>
<feature type="transmembrane region" description="Helical" evidence="7">
    <location>
        <begin position="282"/>
        <end position="301"/>
    </location>
</feature>
<evidence type="ECO:0000256" key="3">
    <source>
        <dbReference type="ARBA" id="ARBA00022692"/>
    </source>
</evidence>
<feature type="transmembrane region" description="Helical" evidence="7">
    <location>
        <begin position="46"/>
        <end position="66"/>
    </location>
</feature>
<feature type="transmembrane region" description="Helical" evidence="7">
    <location>
        <begin position="340"/>
        <end position="364"/>
    </location>
</feature>
<feature type="transmembrane region" description="Helical" evidence="7">
    <location>
        <begin position="250"/>
        <end position="270"/>
    </location>
</feature>
<feature type="transmembrane region" description="Helical" evidence="7">
    <location>
        <begin position="78"/>
        <end position="96"/>
    </location>
</feature>
<dbReference type="RefSeq" id="WP_380583523.1">
    <property type="nucleotide sequence ID" value="NZ_JBHSQJ010000060.1"/>
</dbReference>
<feature type="transmembrane region" description="Helical" evidence="7">
    <location>
        <begin position="140"/>
        <end position="162"/>
    </location>
</feature>
<dbReference type="Proteomes" id="UP001596174">
    <property type="component" value="Unassembled WGS sequence"/>
</dbReference>
<feature type="transmembrane region" description="Helical" evidence="7">
    <location>
        <begin position="370"/>
        <end position="388"/>
    </location>
</feature>
<feature type="compositionally biased region" description="Basic and acidic residues" evidence="6">
    <location>
        <begin position="418"/>
        <end position="429"/>
    </location>
</feature>
<evidence type="ECO:0000256" key="4">
    <source>
        <dbReference type="ARBA" id="ARBA00022989"/>
    </source>
</evidence>
<comment type="subcellular location">
    <subcellularLocation>
        <location evidence="1">Cell membrane</location>
        <topology evidence="1">Multi-pass membrane protein</topology>
    </subcellularLocation>
</comment>
<feature type="region of interest" description="Disordered" evidence="6">
    <location>
        <begin position="391"/>
        <end position="429"/>
    </location>
</feature>
<keyword evidence="2" id="KW-1003">Cell membrane</keyword>
<dbReference type="InterPro" id="IPR011701">
    <property type="entry name" value="MFS"/>
</dbReference>
<evidence type="ECO:0000256" key="1">
    <source>
        <dbReference type="ARBA" id="ARBA00004651"/>
    </source>
</evidence>
<dbReference type="Gene3D" id="1.20.1250.20">
    <property type="entry name" value="MFS general substrate transporter like domains"/>
    <property type="match status" value="1"/>
</dbReference>
<dbReference type="CDD" id="cd06173">
    <property type="entry name" value="MFS_MefA_like"/>
    <property type="match status" value="1"/>
</dbReference>
<comment type="caution">
    <text evidence="8">The sequence shown here is derived from an EMBL/GenBank/DDBJ whole genome shotgun (WGS) entry which is preliminary data.</text>
</comment>
<protein>
    <submittedName>
        <fullName evidence="8">MFS transporter</fullName>
    </submittedName>
</protein>
<dbReference type="Pfam" id="PF07690">
    <property type="entry name" value="MFS_1"/>
    <property type="match status" value="1"/>
</dbReference>
<accession>A0ABW1G3K3</accession>
<dbReference type="PANTHER" id="PTHR23513">
    <property type="entry name" value="INTEGRAL MEMBRANE EFFLUX PROTEIN-RELATED"/>
    <property type="match status" value="1"/>
</dbReference>
<evidence type="ECO:0000256" key="7">
    <source>
        <dbReference type="SAM" id="Phobius"/>
    </source>
</evidence>
<feature type="transmembrane region" description="Helical" evidence="7">
    <location>
        <begin position="220"/>
        <end position="244"/>
    </location>
</feature>
<keyword evidence="4 7" id="KW-1133">Transmembrane helix</keyword>
<feature type="transmembrane region" description="Helical" evidence="7">
    <location>
        <begin position="307"/>
        <end position="328"/>
    </location>
</feature>
<dbReference type="EMBL" id="JBHSQJ010000060">
    <property type="protein sequence ID" value="MFC5908530.1"/>
    <property type="molecule type" value="Genomic_DNA"/>
</dbReference>
<reference evidence="9" key="1">
    <citation type="journal article" date="2019" name="Int. J. Syst. Evol. Microbiol.">
        <title>The Global Catalogue of Microorganisms (GCM) 10K type strain sequencing project: providing services to taxonomists for standard genome sequencing and annotation.</title>
        <authorList>
            <consortium name="The Broad Institute Genomics Platform"/>
            <consortium name="The Broad Institute Genome Sequencing Center for Infectious Disease"/>
            <person name="Wu L."/>
            <person name="Ma J."/>
        </authorList>
    </citation>
    <scope>NUCLEOTIDE SEQUENCE [LARGE SCALE GENOMIC DNA]</scope>
    <source>
        <strain evidence="9">JCM 4816</strain>
    </source>
</reference>
<name>A0ABW1G3K3_9ACTN</name>
<keyword evidence="9" id="KW-1185">Reference proteome</keyword>
<evidence type="ECO:0000256" key="2">
    <source>
        <dbReference type="ARBA" id="ARBA00022475"/>
    </source>
</evidence>
<keyword evidence="5 7" id="KW-0472">Membrane</keyword>
<organism evidence="8 9">
    <name type="scientific">Streptacidiphilus monticola</name>
    <dbReference type="NCBI Taxonomy" id="2161674"/>
    <lineage>
        <taxon>Bacteria</taxon>
        <taxon>Bacillati</taxon>
        <taxon>Actinomycetota</taxon>
        <taxon>Actinomycetes</taxon>
        <taxon>Kitasatosporales</taxon>
        <taxon>Streptomycetaceae</taxon>
        <taxon>Streptacidiphilus</taxon>
    </lineage>
</organism>
<dbReference type="PANTHER" id="PTHR23513:SF11">
    <property type="entry name" value="STAPHYLOFERRIN A TRANSPORTER"/>
    <property type="match status" value="1"/>
</dbReference>
<dbReference type="InterPro" id="IPR036259">
    <property type="entry name" value="MFS_trans_sf"/>
</dbReference>
<evidence type="ECO:0000313" key="8">
    <source>
        <dbReference type="EMBL" id="MFC5908530.1"/>
    </source>
</evidence>
<dbReference type="SUPFAM" id="SSF103473">
    <property type="entry name" value="MFS general substrate transporter"/>
    <property type="match status" value="1"/>
</dbReference>
<sequence length="445" mass="45208">MTTYREVLTDRRFRLLFTTRTLGIVGDTLRITTLSVLVYADTRSALFSALAFGVGFLPQLLGSMLLGSLTDSLRPRSLITAGYLLQAAGALLLGLLRLPVVLSLTVVGTVALVSPVFNGASSRLVAETLDGDAYVLGRSLNNIASSGAQLVGLAGGGIAVAALGPRGALLVAAAIQLAVAAAIRLRLPDLPALHPADGAVVRRSWSGNGTLLRTRPVRRLLLAQWLPSAFVASAESLVVAYAGGRGFAPGSYGLLLACLPVGMLAGDLVLGRFAAPALRERLVAPLAALMGLPLLLFALDAPVLGCAGALLAAGFGFAYALGLQRAFLEALPDDRQGQAFALLGAGNMTLQGVGPAVFGAAAGVAGTGTAMAAAGASAVVTAAWIATWQRRPGPESGSRQGGQLGGTAQVLGTADGQPHGDEVRAVEVTDRQVAVAGGRRAIEEG</sequence>
<feature type="transmembrane region" description="Helical" evidence="7">
    <location>
        <begin position="21"/>
        <end position="40"/>
    </location>
</feature>
<gene>
    <name evidence="8" type="ORF">ACFP3V_15075</name>
</gene>
<evidence type="ECO:0000256" key="6">
    <source>
        <dbReference type="SAM" id="MobiDB-lite"/>
    </source>
</evidence>
<keyword evidence="3 7" id="KW-0812">Transmembrane</keyword>